<keyword evidence="4" id="KW-0862">Zinc</keyword>
<dbReference type="PANTHER" id="PTHR30096">
    <property type="entry name" value="4,5-DOPA DIOXYGENASE EXTRADIOL-LIKE PROTEIN"/>
    <property type="match status" value="1"/>
</dbReference>
<evidence type="ECO:0000256" key="3">
    <source>
        <dbReference type="ARBA" id="ARBA00022723"/>
    </source>
</evidence>
<dbReference type="SUPFAM" id="SSF53213">
    <property type="entry name" value="LigB-like"/>
    <property type="match status" value="1"/>
</dbReference>
<evidence type="ECO:0000313" key="9">
    <source>
        <dbReference type="Proteomes" id="UP001059893"/>
    </source>
</evidence>
<comment type="cofactor">
    <cofactor evidence="1">
        <name>Zn(2+)</name>
        <dbReference type="ChEBI" id="CHEBI:29105"/>
    </cofactor>
</comment>
<name>A0ABQ8NI74_PYRGI</name>
<keyword evidence="6" id="KW-1133">Transmembrane helix</keyword>
<keyword evidence="6" id="KW-0472">Membrane</keyword>
<gene>
    <name evidence="8" type="ORF">MCOR33_006169</name>
</gene>
<keyword evidence="6" id="KW-0812">Transmembrane</keyword>
<organism evidence="8 9">
    <name type="scientific">Pyricularia grisea</name>
    <name type="common">Crabgrass-specific blast fungus</name>
    <name type="synonym">Magnaporthe grisea</name>
    <dbReference type="NCBI Taxonomy" id="148305"/>
    <lineage>
        <taxon>Eukaryota</taxon>
        <taxon>Fungi</taxon>
        <taxon>Dikarya</taxon>
        <taxon>Ascomycota</taxon>
        <taxon>Pezizomycotina</taxon>
        <taxon>Sordariomycetes</taxon>
        <taxon>Sordariomycetidae</taxon>
        <taxon>Magnaporthales</taxon>
        <taxon>Pyriculariaceae</taxon>
        <taxon>Pyricularia</taxon>
    </lineage>
</organism>
<evidence type="ECO:0000313" key="8">
    <source>
        <dbReference type="EMBL" id="KAI6297516.1"/>
    </source>
</evidence>
<dbReference type="InterPro" id="IPR004183">
    <property type="entry name" value="Xdiol_dOase_suB"/>
</dbReference>
<dbReference type="EMBL" id="JABSND010000110">
    <property type="protein sequence ID" value="KAI6297516.1"/>
    <property type="molecule type" value="Genomic_DNA"/>
</dbReference>
<accession>A0ABQ8NI74</accession>
<evidence type="ECO:0000256" key="4">
    <source>
        <dbReference type="ARBA" id="ARBA00022833"/>
    </source>
</evidence>
<evidence type="ECO:0000256" key="6">
    <source>
        <dbReference type="SAM" id="Phobius"/>
    </source>
</evidence>
<reference evidence="8" key="1">
    <citation type="submission" date="2021-01" db="EMBL/GenBank/DDBJ databases">
        <title>Deciphering the adaptive evolutionary patterns associated with biogeogrpahic diversity in the finger millet blast pathogen Magnaporthe oryzae in Eastern Africa.</title>
        <authorList>
            <person name="Onyema G."/>
            <person name="Shittu T.A."/>
            <person name="Dodsworth S."/>
            <person name="Devilliers S."/>
            <person name="Muthumeenakshi S."/>
            <person name="Sreenivasaprasad S."/>
        </authorList>
    </citation>
    <scope>NUCLEOTIDE SEQUENCE</scope>
    <source>
        <strain evidence="8">D15/s37</strain>
    </source>
</reference>
<dbReference type="PANTHER" id="PTHR30096:SF0">
    <property type="entry name" value="4,5-DOPA DIOXYGENASE EXTRADIOL-LIKE PROTEIN"/>
    <property type="match status" value="1"/>
</dbReference>
<keyword evidence="5" id="KW-0560">Oxidoreductase</keyword>
<protein>
    <recommendedName>
        <fullName evidence="7">Extradiol ring-cleavage dioxygenase class III enzyme subunit B domain-containing protein</fullName>
    </recommendedName>
</protein>
<comment type="similarity">
    <text evidence="2">Belongs to the DODA-type extradiol aromatic ring-opening dioxygenase family.</text>
</comment>
<evidence type="ECO:0000256" key="2">
    <source>
        <dbReference type="ARBA" id="ARBA00007581"/>
    </source>
</evidence>
<proteinExistence type="inferred from homology"/>
<evidence type="ECO:0000259" key="7">
    <source>
        <dbReference type="Pfam" id="PF02900"/>
    </source>
</evidence>
<dbReference type="Proteomes" id="UP001059893">
    <property type="component" value="Unassembled WGS sequence"/>
</dbReference>
<dbReference type="Gene3D" id="3.40.830.10">
    <property type="entry name" value="LigB-like"/>
    <property type="match status" value="1"/>
</dbReference>
<dbReference type="CDD" id="cd07363">
    <property type="entry name" value="45_DOPA_Dioxygenase"/>
    <property type="match status" value="1"/>
</dbReference>
<feature type="domain" description="Extradiol ring-cleavage dioxygenase class III enzyme subunit B" evidence="7">
    <location>
        <begin position="98"/>
        <end position="324"/>
    </location>
</feature>
<keyword evidence="9" id="KW-1185">Reference proteome</keyword>
<keyword evidence="3" id="KW-0479">Metal-binding</keyword>
<dbReference type="Pfam" id="PF02900">
    <property type="entry name" value="LigB"/>
    <property type="match status" value="1"/>
</dbReference>
<evidence type="ECO:0000256" key="1">
    <source>
        <dbReference type="ARBA" id="ARBA00001947"/>
    </source>
</evidence>
<comment type="caution">
    <text evidence="8">The sequence shown here is derived from an EMBL/GenBank/DDBJ whole genome shotgun (WGS) entry which is preliminary data.</text>
</comment>
<sequence>MPLRKTQLVVSIGVIFLSVAAYYLVNLDTLATTTPAPPTQPPSEPVTMSRRATTGAIVALSHGGGPLPLLNDPRSAAMTASLRTRVPSILNLTSPDPAQRPRAIILVTAHWVAKSPLSFPEVTSSARPELIYDYYGFPAESYQFKYPAPGAPDLAARFAAVAADHGLSPRLHPDRGWDHGVFVPLLLARPEADVPVLQVSVLGSDDARAHFRLGRALGDLQRREAEAGNGPVAIVGSGFASFHNLRIMLSGDGTIESDAFRTGHDAWNAAVTDAATTKDVQAREDKFAAWRSWPDAYVSHPPRGSEHFMPLAVCAGAAGEEEAKFYVDDYVGLKIHSYYWD</sequence>
<evidence type="ECO:0000256" key="5">
    <source>
        <dbReference type="ARBA" id="ARBA00023002"/>
    </source>
</evidence>
<feature type="transmembrane region" description="Helical" evidence="6">
    <location>
        <begin position="7"/>
        <end position="25"/>
    </location>
</feature>
<dbReference type="InterPro" id="IPR014436">
    <property type="entry name" value="Extradiol_dOase_DODA"/>
</dbReference>